<reference evidence="2" key="1">
    <citation type="journal article" date="2014" name="Front. Microbiol.">
        <title>High frequency of phylogenetically diverse reductive dehalogenase-homologous genes in deep subseafloor sedimentary metagenomes.</title>
        <authorList>
            <person name="Kawai M."/>
            <person name="Futagami T."/>
            <person name="Toyoda A."/>
            <person name="Takaki Y."/>
            <person name="Nishi S."/>
            <person name="Hori S."/>
            <person name="Arai W."/>
            <person name="Tsubouchi T."/>
            <person name="Morono Y."/>
            <person name="Uchiyama I."/>
            <person name="Ito T."/>
            <person name="Fujiyama A."/>
            <person name="Inagaki F."/>
            <person name="Takami H."/>
        </authorList>
    </citation>
    <scope>NUCLEOTIDE SEQUENCE</scope>
    <source>
        <strain evidence="2">Expedition CK06-06</strain>
    </source>
</reference>
<protein>
    <recommendedName>
        <fullName evidence="1">Histidine kinase/HSP90-like ATPase domain-containing protein</fullName>
    </recommendedName>
</protein>
<accession>X1SCQ9</accession>
<dbReference type="Gene3D" id="3.30.565.10">
    <property type="entry name" value="Histidine kinase-like ATPase, C-terminal domain"/>
    <property type="match status" value="1"/>
</dbReference>
<feature type="non-terminal residue" evidence="2">
    <location>
        <position position="1"/>
    </location>
</feature>
<gene>
    <name evidence="2" type="ORF">S12H4_23781</name>
</gene>
<name>X1SCQ9_9ZZZZ</name>
<dbReference type="AlphaFoldDB" id="X1SCQ9"/>
<comment type="caution">
    <text evidence="2">The sequence shown here is derived from an EMBL/GenBank/DDBJ whole genome shotgun (WGS) entry which is preliminary data.</text>
</comment>
<dbReference type="CDD" id="cd16936">
    <property type="entry name" value="HATPase_RsbW-like"/>
    <property type="match status" value="1"/>
</dbReference>
<dbReference type="InterPro" id="IPR036890">
    <property type="entry name" value="HATPase_C_sf"/>
</dbReference>
<sequence length="90" mass="10554">QQHAYPKRSDKDKIIVKFILTMSYLEIIVSDFGKGISQKIVEKYLDIEEKNKKGEQGFGIFLMKSLMDEVNYNTEVTKGTEIRMKKYISR</sequence>
<evidence type="ECO:0000313" key="2">
    <source>
        <dbReference type="EMBL" id="GAI73210.1"/>
    </source>
</evidence>
<dbReference type="SUPFAM" id="SSF55874">
    <property type="entry name" value="ATPase domain of HSP90 chaperone/DNA topoisomerase II/histidine kinase"/>
    <property type="match status" value="1"/>
</dbReference>
<dbReference type="InterPro" id="IPR003594">
    <property type="entry name" value="HATPase_dom"/>
</dbReference>
<dbReference type="Pfam" id="PF13581">
    <property type="entry name" value="HATPase_c_2"/>
    <property type="match status" value="1"/>
</dbReference>
<organism evidence="2">
    <name type="scientific">marine sediment metagenome</name>
    <dbReference type="NCBI Taxonomy" id="412755"/>
    <lineage>
        <taxon>unclassified sequences</taxon>
        <taxon>metagenomes</taxon>
        <taxon>ecological metagenomes</taxon>
    </lineage>
</organism>
<evidence type="ECO:0000259" key="1">
    <source>
        <dbReference type="Pfam" id="PF13581"/>
    </source>
</evidence>
<feature type="domain" description="Histidine kinase/HSP90-like ATPase" evidence="1">
    <location>
        <begin position="2"/>
        <end position="86"/>
    </location>
</feature>
<dbReference type="EMBL" id="BARW01012714">
    <property type="protein sequence ID" value="GAI73210.1"/>
    <property type="molecule type" value="Genomic_DNA"/>
</dbReference>
<proteinExistence type="predicted"/>